<dbReference type="GeneID" id="83703226"/>
<dbReference type="Gene3D" id="1.10.10.10">
    <property type="entry name" value="Winged helix-like DNA-binding domain superfamily/Winged helix DNA-binding domain"/>
    <property type="match status" value="1"/>
</dbReference>
<dbReference type="SUPFAM" id="SSF46785">
    <property type="entry name" value="Winged helix' DNA-binding domain"/>
    <property type="match status" value="1"/>
</dbReference>
<gene>
    <name evidence="2" type="ORF">DK869_01910</name>
</gene>
<evidence type="ECO:0000313" key="2">
    <source>
        <dbReference type="EMBL" id="PXZ02092.1"/>
    </source>
</evidence>
<name>A0A318MZH2_9PROT</name>
<evidence type="ECO:0000256" key="1">
    <source>
        <dbReference type="ARBA" id="ARBA00023125"/>
    </source>
</evidence>
<dbReference type="EMBL" id="QGLT01000001">
    <property type="protein sequence ID" value="PXZ02092.1"/>
    <property type="molecule type" value="Genomic_DNA"/>
</dbReference>
<proteinExistence type="predicted"/>
<dbReference type="RefSeq" id="WP_110438610.1">
    <property type="nucleotide sequence ID" value="NZ_CP033087.1"/>
</dbReference>
<dbReference type="Proteomes" id="UP000247565">
    <property type="component" value="Unassembled WGS sequence"/>
</dbReference>
<accession>A0A318MZH2</accession>
<dbReference type="GO" id="GO:0003677">
    <property type="term" value="F:DNA binding"/>
    <property type="evidence" value="ECO:0007669"/>
    <property type="project" value="UniProtKB-KW"/>
</dbReference>
<dbReference type="InterPro" id="IPR036390">
    <property type="entry name" value="WH_DNA-bd_sf"/>
</dbReference>
<protein>
    <submittedName>
        <fullName evidence="2">Rrf2 family transcriptional regulator</fullName>
    </submittedName>
</protein>
<keyword evidence="3" id="KW-1185">Reference proteome</keyword>
<dbReference type="NCBIfam" id="TIGR00738">
    <property type="entry name" value="rrf2_super"/>
    <property type="match status" value="1"/>
</dbReference>
<dbReference type="PANTHER" id="PTHR33221:SF4">
    <property type="entry name" value="HTH-TYPE TRANSCRIPTIONAL REPRESSOR NSRR"/>
    <property type="match status" value="1"/>
</dbReference>
<dbReference type="OrthoDB" id="9795923at2"/>
<evidence type="ECO:0000313" key="3">
    <source>
        <dbReference type="Proteomes" id="UP000247565"/>
    </source>
</evidence>
<reference evidence="2 3" key="1">
    <citation type="submission" date="2018-05" db="EMBL/GenBank/DDBJ databases">
        <title>Reference genomes for bee gut microbiota database.</title>
        <authorList>
            <person name="Ellegaard K.M."/>
        </authorList>
    </citation>
    <scope>NUCLEOTIDE SEQUENCE [LARGE SCALE GENOMIC DNA]</scope>
    <source>
        <strain evidence="2 3">ESL0284</strain>
    </source>
</reference>
<comment type="caution">
    <text evidence="2">The sequence shown here is derived from an EMBL/GenBank/DDBJ whole genome shotgun (WGS) entry which is preliminary data.</text>
</comment>
<dbReference type="InterPro" id="IPR000944">
    <property type="entry name" value="Tscrpt_reg_Rrf2"/>
</dbReference>
<dbReference type="GO" id="GO:0005829">
    <property type="term" value="C:cytosol"/>
    <property type="evidence" value="ECO:0007669"/>
    <property type="project" value="TreeGrafter"/>
</dbReference>
<keyword evidence="1" id="KW-0238">DNA-binding</keyword>
<organism evidence="2 3">
    <name type="scientific">Commensalibacter melissae</name>
    <dbReference type="NCBI Taxonomy" id="2070537"/>
    <lineage>
        <taxon>Bacteria</taxon>
        <taxon>Pseudomonadati</taxon>
        <taxon>Pseudomonadota</taxon>
        <taxon>Alphaproteobacteria</taxon>
        <taxon>Acetobacterales</taxon>
        <taxon>Acetobacteraceae</taxon>
    </lineage>
</organism>
<dbReference type="PROSITE" id="PS51197">
    <property type="entry name" value="HTH_RRF2_2"/>
    <property type="match status" value="1"/>
</dbReference>
<dbReference type="InterPro" id="IPR036388">
    <property type="entry name" value="WH-like_DNA-bd_sf"/>
</dbReference>
<dbReference type="AlphaFoldDB" id="A0A318MZH2"/>
<dbReference type="Pfam" id="PF02082">
    <property type="entry name" value="Rrf2"/>
    <property type="match status" value="1"/>
</dbReference>
<dbReference type="PANTHER" id="PTHR33221">
    <property type="entry name" value="WINGED HELIX-TURN-HELIX TRANSCRIPTIONAL REGULATOR, RRF2 FAMILY"/>
    <property type="match status" value="1"/>
</dbReference>
<sequence length="142" mass="16453">MQLSRYTDYALRTLIYLHVHHDRLCSIHEIATCYSISQNHLMKIVHRLGKQGFIKTLRGRNGGLTLNKDAGSIKLGDIIRNTEEDETYVKCDQCLIQCTCNLPAFLIEAMNNFYKTLNQYSLNDLFKNPKQLEAILKYIELV</sequence>
<dbReference type="GO" id="GO:0003700">
    <property type="term" value="F:DNA-binding transcription factor activity"/>
    <property type="evidence" value="ECO:0007669"/>
    <property type="project" value="TreeGrafter"/>
</dbReference>